<dbReference type="OrthoDB" id="3806873at2"/>
<dbReference type="Proteomes" id="UP000245590">
    <property type="component" value="Unassembled WGS sequence"/>
</dbReference>
<dbReference type="PANTHER" id="PTHR21310:SF15">
    <property type="entry name" value="AMINOGLYCOSIDE PHOSPHOTRANSFERASE DOMAIN-CONTAINING PROTEIN"/>
    <property type="match status" value="1"/>
</dbReference>
<dbReference type="Pfam" id="PF01636">
    <property type="entry name" value="APH"/>
    <property type="match status" value="1"/>
</dbReference>
<sequence length="299" mass="32793">MNTIEDALALARSHDLHLRRETATINDAGLDYRVVIAEDTEGLRWVLRQPRRRDVAEAMAEEARVLNLVAPVLATVNVAVPNWRLWCPDLIAYPALPGAPGLTLSAAGDPVWHMDPASPDYAVRLGQLLAQLHSITSTRAAAAGVETRTPDQVREEWRADISRVQQEFAVAPAMRESWENWLADKSCWPRKTTMTHGEIYPAHILMAEGGRFTGVLDWTTGRVDDPARDFATQYGTAGDGMLEVALEAYAGAGGHIYPGLRDQARHLWEAAPVGYALYALTTRNDNEMSTAATMLAAGI</sequence>
<dbReference type="RefSeq" id="WP_109276984.1">
    <property type="nucleotide sequence ID" value="NZ_QFKX01000010.1"/>
</dbReference>
<feature type="domain" description="Aminoglycoside phosphotransferase" evidence="1">
    <location>
        <begin position="25"/>
        <end position="253"/>
    </location>
</feature>
<dbReference type="InterPro" id="IPR051678">
    <property type="entry name" value="AGP_Transferase"/>
</dbReference>
<dbReference type="Gene3D" id="3.90.1200.10">
    <property type="match status" value="1"/>
</dbReference>
<protein>
    <submittedName>
        <fullName evidence="2">Aminoglycoside phosphotransferase</fullName>
    </submittedName>
</protein>
<organism evidence="2 3">
    <name type="scientific">Brachybacterium endophyticum</name>
    <dbReference type="NCBI Taxonomy" id="2182385"/>
    <lineage>
        <taxon>Bacteria</taxon>
        <taxon>Bacillati</taxon>
        <taxon>Actinomycetota</taxon>
        <taxon>Actinomycetes</taxon>
        <taxon>Micrococcales</taxon>
        <taxon>Dermabacteraceae</taxon>
        <taxon>Brachybacterium</taxon>
    </lineage>
</organism>
<dbReference type="InterPro" id="IPR002575">
    <property type="entry name" value="Aminoglycoside_PTrfase"/>
</dbReference>
<name>A0A2U2RGC4_9MICO</name>
<dbReference type="AlphaFoldDB" id="A0A2U2RGC4"/>
<dbReference type="Gene3D" id="3.30.200.20">
    <property type="entry name" value="Phosphorylase Kinase, domain 1"/>
    <property type="match status" value="1"/>
</dbReference>
<keyword evidence="2" id="KW-0808">Transferase</keyword>
<dbReference type="CDD" id="cd05152">
    <property type="entry name" value="MPH2"/>
    <property type="match status" value="1"/>
</dbReference>
<dbReference type="InterPro" id="IPR011009">
    <property type="entry name" value="Kinase-like_dom_sf"/>
</dbReference>
<gene>
    <name evidence="2" type="ORF">DEO23_15745</name>
</gene>
<keyword evidence="3" id="KW-1185">Reference proteome</keyword>
<dbReference type="PANTHER" id="PTHR21310">
    <property type="entry name" value="AMINOGLYCOSIDE PHOSPHOTRANSFERASE-RELATED-RELATED"/>
    <property type="match status" value="1"/>
</dbReference>
<dbReference type="SUPFAM" id="SSF56112">
    <property type="entry name" value="Protein kinase-like (PK-like)"/>
    <property type="match status" value="1"/>
</dbReference>
<evidence type="ECO:0000259" key="1">
    <source>
        <dbReference type="Pfam" id="PF01636"/>
    </source>
</evidence>
<comment type="caution">
    <text evidence="2">The sequence shown here is derived from an EMBL/GenBank/DDBJ whole genome shotgun (WGS) entry which is preliminary data.</text>
</comment>
<evidence type="ECO:0000313" key="3">
    <source>
        <dbReference type="Proteomes" id="UP000245590"/>
    </source>
</evidence>
<proteinExistence type="predicted"/>
<dbReference type="GO" id="GO:0016740">
    <property type="term" value="F:transferase activity"/>
    <property type="evidence" value="ECO:0007669"/>
    <property type="project" value="UniProtKB-KW"/>
</dbReference>
<dbReference type="EMBL" id="QFKX01000010">
    <property type="protein sequence ID" value="PWH04923.1"/>
    <property type="molecule type" value="Genomic_DNA"/>
</dbReference>
<reference evidence="2 3" key="1">
    <citation type="submission" date="2018-05" db="EMBL/GenBank/DDBJ databases">
        <title>Brachybacterium sp. M1HQ-2T, whole genome shotgun sequence.</title>
        <authorList>
            <person name="Tuo L."/>
        </authorList>
    </citation>
    <scope>NUCLEOTIDE SEQUENCE [LARGE SCALE GENOMIC DNA]</scope>
    <source>
        <strain evidence="2 3">M1HQ-2</strain>
    </source>
</reference>
<evidence type="ECO:0000313" key="2">
    <source>
        <dbReference type="EMBL" id="PWH04923.1"/>
    </source>
</evidence>
<accession>A0A2U2RGC4</accession>